<feature type="domain" description="HRDC" evidence="11">
    <location>
        <begin position="599"/>
        <end position="673"/>
    </location>
</feature>
<dbReference type="PROSITE" id="PS51198">
    <property type="entry name" value="UVRD_HELICASE_ATP_BIND"/>
    <property type="match status" value="1"/>
</dbReference>
<evidence type="ECO:0000256" key="6">
    <source>
        <dbReference type="ARBA" id="ARBA00023235"/>
    </source>
</evidence>
<dbReference type="Pfam" id="PF13361">
    <property type="entry name" value="UvrD_C"/>
    <property type="match status" value="2"/>
</dbReference>
<dbReference type="InterPro" id="IPR014016">
    <property type="entry name" value="UvrD-like_ATP-bd"/>
</dbReference>
<dbReference type="Pfam" id="PF00580">
    <property type="entry name" value="UvrD-helicase"/>
    <property type="match status" value="1"/>
</dbReference>
<keyword evidence="5" id="KW-0067">ATP-binding</keyword>
<evidence type="ECO:0000256" key="1">
    <source>
        <dbReference type="ARBA" id="ARBA00009922"/>
    </source>
</evidence>
<comment type="catalytic activity">
    <reaction evidence="9">
        <text>ATP + H2O = ADP + phosphate + H(+)</text>
        <dbReference type="Rhea" id="RHEA:13065"/>
        <dbReference type="ChEBI" id="CHEBI:15377"/>
        <dbReference type="ChEBI" id="CHEBI:15378"/>
        <dbReference type="ChEBI" id="CHEBI:30616"/>
        <dbReference type="ChEBI" id="CHEBI:43474"/>
        <dbReference type="ChEBI" id="CHEBI:456216"/>
        <dbReference type="EC" id="5.6.2.4"/>
    </reaction>
</comment>
<dbReference type="GO" id="GO:0005829">
    <property type="term" value="C:cytosol"/>
    <property type="evidence" value="ECO:0007669"/>
    <property type="project" value="TreeGrafter"/>
</dbReference>
<evidence type="ECO:0000256" key="9">
    <source>
        <dbReference type="ARBA" id="ARBA00048988"/>
    </source>
</evidence>
<dbReference type="GO" id="GO:0005524">
    <property type="term" value="F:ATP binding"/>
    <property type="evidence" value="ECO:0007669"/>
    <property type="project" value="UniProtKB-KW"/>
</dbReference>
<comment type="catalytic activity">
    <reaction evidence="7">
        <text>Couples ATP hydrolysis with the unwinding of duplex DNA by translocating in the 3'-5' direction.</text>
        <dbReference type="EC" id="5.6.2.4"/>
    </reaction>
</comment>
<evidence type="ECO:0000259" key="12">
    <source>
        <dbReference type="PROSITE" id="PS51198"/>
    </source>
</evidence>
<evidence type="ECO:0000256" key="7">
    <source>
        <dbReference type="ARBA" id="ARBA00034617"/>
    </source>
</evidence>
<evidence type="ECO:0000256" key="10">
    <source>
        <dbReference type="SAM" id="MobiDB-lite"/>
    </source>
</evidence>
<dbReference type="InterPro" id="IPR044876">
    <property type="entry name" value="HRDC_dom_sf"/>
</dbReference>
<evidence type="ECO:0000259" key="11">
    <source>
        <dbReference type="PROSITE" id="PS50967"/>
    </source>
</evidence>
<feature type="domain" description="UvrD-like helicase ATP-binding" evidence="12">
    <location>
        <begin position="29"/>
        <end position="306"/>
    </location>
</feature>
<keyword evidence="4" id="KW-0347">Helicase</keyword>
<dbReference type="Gene3D" id="3.40.50.300">
    <property type="entry name" value="P-loop containing nucleotide triphosphate hydrolases"/>
    <property type="match status" value="3"/>
</dbReference>
<dbReference type="AlphaFoldDB" id="A0A381XBI1"/>
<evidence type="ECO:0000259" key="13">
    <source>
        <dbReference type="PROSITE" id="PS51217"/>
    </source>
</evidence>
<name>A0A381XBI1_9ZZZZ</name>
<dbReference type="InterPro" id="IPR027417">
    <property type="entry name" value="P-loop_NTPase"/>
</dbReference>
<dbReference type="InterPro" id="IPR014017">
    <property type="entry name" value="DNA_helicase_UvrD-like_C"/>
</dbReference>
<accession>A0A381XBI1</accession>
<feature type="region of interest" description="Disordered" evidence="10">
    <location>
        <begin position="322"/>
        <end position="342"/>
    </location>
</feature>
<dbReference type="SMART" id="SM00341">
    <property type="entry name" value="HRDC"/>
    <property type="match status" value="1"/>
</dbReference>
<dbReference type="PROSITE" id="PS51217">
    <property type="entry name" value="UVRD_HELICASE_CTER"/>
    <property type="match status" value="1"/>
</dbReference>
<dbReference type="SUPFAM" id="SSF47819">
    <property type="entry name" value="HRDC-like"/>
    <property type="match status" value="1"/>
</dbReference>
<dbReference type="GO" id="GO:0043138">
    <property type="term" value="F:3'-5' DNA helicase activity"/>
    <property type="evidence" value="ECO:0007669"/>
    <property type="project" value="UniProtKB-EC"/>
</dbReference>
<evidence type="ECO:0000256" key="2">
    <source>
        <dbReference type="ARBA" id="ARBA00022741"/>
    </source>
</evidence>
<dbReference type="GO" id="GO:0033202">
    <property type="term" value="C:DNA helicase complex"/>
    <property type="evidence" value="ECO:0007669"/>
    <property type="project" value="TreeGrafter"/>
</dbReference>
<feature type="compositionally biased region" description="Basic and acidic residues" evidence="10">
    <location>
        <begin position="575"/>
        <end position="586"/>
    </location>
</feature>
<dbReference type="InterPro" id="IPR013986">
    <property type="entry name" value="DExx_box_DNA_helicase_dom_sf"/>
</dbReference>
<protein>
    <recommendedName>
        <fullName evidence="8">DNA 3'-5' helicase</fullName>
        <ecNumber evidence="8">5.6.2.4</ecNumber>
    </recommendedName>
</protein>
<keyword evidence="3" id="KW-0378">Hydrolase</keyword>
<dbReference type="GO" id="GO:0016787">
    <property type="term" value="F:hydrolase activity"/>
    <property type="evidence" value="ECO:0007669"/>
    <property type="project" value="UniProtKB-KW"/>
</dbReference>
<keyword evidence="6" id="KW-0413">Isomerase</keyword>
<reference evidence="14" key="1">
    <citation type="submission" date="2018-05" db="EMBL/GenBank/DDBJ databases">
        <authorList>
            <person name="Lanie J.A."/>
            <person name="Ng W.-L."/>
            <person name="Kazmierczak K.M."/>
            <person name="Andrzejewski T.M."/>
            <person name="Davidsen T.M."/>
            <person name="Wayne K.J."/>
            <person name="Tettelin H."/>
            <person name="Glass J.I."/>
            <person name="Rusch D."/>
            <person name="Podicherti R."/>
            <person name="Tsui H.-C.T."/>
            <person name="Winkler M.E."/>
        </authorList>
    </citation>
    <scope>NUCLEOTIDE SEQUENCE</scope>
</reference>
<dbReference type="CDD" id="cd17932">
    <property type="entry name" value="DEXQc_UvrD"/>
    <property type="match status" value="1"/>
</dbReference>
<dbReference type="EC" id="5.6.2.4" evidence="8"/>
<sequence length="673" mass="74294">MPTAEAPSTTETGLVSSAANESDADHLLVGLNEAQHRAVAAETTPLAILAGPGSGKTRVLTRRIAWRALTGAEDPRRTLALTFTRKAAGELRARLRRLGLRDQVAAGTFHAVAYAQLRAFWRDRDLPEPELIDRKVPLVTKLIPRDSRSTDALDVVSEIEWAKARRIRPEVYPAEAEAQRREPPLPLPTVARIYREYEELKVDRGLVDFDDLLDQCARLVRSDRAFGDAQRWRFRHLYVDEFQDVNPLQFALLTAWLGGSSDLCVVGDPNQAIYGWNGADADYLIRFSTHFRDAQVVELNRNYRSTPQILNTAAAVLIGEEPMESDRPGGTKPSISKHADDRGEALAIARRTREVKGPDGRWSDQAILVRTNAQTDPIAAALRNADIPVHTRAGSGLLDRADIRATLRDLSTRSRPLVEQLADLTTPSPEGDSIKEVQDTAREAAYAGLQRLGEEYLALDPTGTGRGFEAWVTSQARSWTGPGDDSVEVATFHAAKGMEWPVVHLAGLESGLVPIAHARDPEAVAEERRLLYVALTRAKDNLYCSWAAERRFANRTSNRNPSPWLENLAAAIEGLERPLQPRDQGSRARTARQRTGRTPPPDTPGIAALREWRKTAARAADVPAYVIFNNTTLETLLERRPATRADLLEISGIGPVKADRYGEALLDLLAGLD</sequence>
<feature type="domain" description="UvrD-like helicase C-terminal" evidence="13">
    <location>
        <begin position="301"/>
        <end position="540"/>
    </location>
</feature>
<evidence type="ECO:0000256" key="8">
    <source>
        <dbReference type="ARBA" id="ARBA00034808"/>
    </source>
</evidence>
<dbReference type="SUPFAM" id="SSF52540">
    <property type="entry name" value="P-loop containing nucleoside triphosphate hydrolases"/>
    <property type="match status" value="1"/>
</dbReference>
<gene>
    <name evidence="14" type="ORF">METZ01_LOCUS114953</name>
</gene>
<dbReference type="PANTHER" id="PTHR11070">
    <property type="entry name" value="UVRD / RECB / PCRA DNA HELICASE FAMILY MEMBER"/>
    <property type="match status" value="1"/>
</dbReference>
<organism evidence="14">
    <name type="scientific">marine metagenome</name>
    <dbReference type="NCBI Taxonomy" id="408172"/>
    <lineage>
        <taxon>unclassified sequences</taxon>
        <taxon>metagenomes</taxon>
        <taxon>ecological metagenomes</taxon>
    </lineage>
</organism>
<dbReference type="GO" id="GO:0003677">
    <property type="term" value="F:DNA binding"/>
    <property type="evidence" value="ECO:0007669"/>
    <property type="project" value="InterPro"/>
</dbReference>
<dbReference type="InterPro" id="IPR000212">
    <property type="entry name" value="DNA_helicase_UvrD/REP"/>
</dbReference>
<evidence type="ECO:0000313" key="14">
    <source>
        <dbReference type="EMBL" id="SVA62099.1"/>
    </source>
</evidence>
<dbReference type="Pfam" id="PF00570">
    <property type="entry name" value="HRDC"/>
    <property type="match status" value="1"/>
</dbReference>
<dbReference type="PROSITE" id="PS50967">
    <property type="entry name" value="HRDC"/>
    <property type="match status" value="1"/>
</dbReference>
<dbReference type="InterPro" id="IPR010997">
    <property type="entry name" value="HRDC-like_sf"/>
</dbReference>
<dbReference type="Gene3D" id="1.10.150.80">
    <property type="entry name" value="HRDC domain"/>
    <property type="match status" value="1"/>
</dbReference>
<dbReference type="GO" id="GO:0000725">
    <property type="term" value="P:recombinational repair"/>
    <property type="evidence" value="ECO:0007669"/>
    <property type="project" value="TreeGrafter"/>
</dbReference>
<evidence type="ECO:0000256" key="5">
    <source>
        <dbReference type="ARBA" id="ARBA00022840"/>
    </source>
</evidence>
<feature type="region of interest" description="Disordered" evidence="10">
    <location>
        <begin position="575"/>
        <end position="605"/>
    </location>
</feature>
<comment type="similarity">
    <text evidence="1">Belongs to the helicase family. UvrD subfamily.</text>
</comment>
<dbReference type="InterPro" id="IPR002121">
    <property type="entry name" value="HRDC_dom"/>
</dbReference>
<dbReference type="Gene3D" id="1.10.10.160">
    <property type="match status" value="1"/>
</dbReference>
<evidence type="ECO:0000256" key="4">
    <source>
        <dbReference type="ARBA" id="ARBA00022806"/>
    </source>
</evidence>
<keyword evidence="2" id="KW-0547">Nucleotide-binding</keyword>
<dbReference type="EMBL" id="UINC01014581">
    <property type="protein sequence ID" value="SVA62099.1"/>
    <property type="molecule type" value="Genomic_DNA"/>
</dbReference>
<dbReference type="PANTHER" id="PTHR11070:SF69">
    <property type="entry name" value="ATP-DEPENDENT DNA HELICASE UVRD2"/>
    <property type="match status" value="1"/>
</dbReference>
<proteinExistence type="inferred from homology"/>
<evidence type="ECO:0000256" key="3">
    <source>
        <dbReference type="ARBA" id="ARBA00022801"/>
    </source>
</evidence>